<organism evidence="1">
    <name type="scientific">Ovis aries</name>
    <name type="common">Sheep</name>
    <dbReference type="NCBI Taxonomy" id="9940"/>
    <lineage>
        <taxon>Eukaryota</taxon>
        <taxon>Metazoa</taxon>
        <taxon>Chordata</taxon>
        <taxon>Craniata</taxon>
        <taxon>Vertebrata</taxon>
        <taxon>Euteleostomi</taxon>
        <taxon>Mammalia</taxon>
        <taxon>Eutheria</taxon>
        <taxon>Laurasiatheria</taxon>
        <taxon>Artiodactyla</taxon>
        <taxon>Ruminantia</taxon>
        <taxon>Pecora</taxon>
        <taxon>Bovidae</taxon>
        <taxon>Caprinae</taxon>
        <taxon>Ovis</taxon>
    </lineage>
</organism>
<accession>A0AC11C6Q4</accession>
<evidence type="ECO:0000313" key="1">
    <source>
        <dbReference type="Ensembl" id="ENSOARP00020025860.2"/>
    </source>
</evidence>
<dbReference type="Ensembl" id="ENSOART00020031304.2">
    <property type="protein sequence ID" value="ENSOARP00020025860.2"/>
    <property type="gene ID" value="ENSOARG00020020323.2"/>
</dbReference>
<reference evidence="1" key="3">
    <citation type="submission" date="2025-09" db="UniProtKB">
        <authorList>
            <consortium name="Ensembl"/>
        </authorList>
    </citation>
    <scope>IDENTIFICATION</scope>
</reference>
<sequence length="347" mass="38227">RTPPNPSLSPKTLSSLLACGITKASSQMYISPDPFTGLKGYWSLLIVNNAPKDVQEYSWRKGANDTEENLIISYNTTSHSQQNGPMYSGRERVPPTGALLIATSQLNDTGNYTMRVDAINDKQRASVWLEIQMFEIPSISVNTSCAGLNVDSVAAICYTQVSSSEHMTTSPDTKTLIIKRVRSNDSPLPIIKKSEPVSLTVTYGPSYATIFSTPVNYQGILPAEISSQVKMECLSDGILQIKYHWIHNISVLSFSENTTLPSLTWDQMGRYRCITENSATHEILYNEVQVQAHVPSECSSCPLLSPNPATLMPLPRQCLSSEMPSSLCVAILTMQRHLCEPVCPFAI</sequence>
<protein>
    <submittedName>
        <fullName evidence="1">Uncharacterized protein</fullName>
    </submittedName>
</protein>
<reference evidence="1" key="2">
    <citation type="submission" date="2025-08" db="UniProtKB">
        <authorList>
            <consortium name="Ensembl"/>
        </authorList>
    </citation>
    <scope>IDENTIFICATION</scope>
</reference>
<name>A0AC11C6Q4_SHEEP</name>
<proteinExistence type="predicted"/>
<reference evidence="1" key="1">
    <citation type="submission" date="2020-11" db="EMBL/GenBank/DDBJ databases">
        <authorList>
            <person name="Davenport K.M."/>
            <person name="Bickhart D.M."/>
            <person name="Smith T.P.L."/>
            <person name="Murdoch B.M."/>
            <person name="Rosen B.D."/>
        </authorList>
    </citation>
    <scope>NUCLEOTIDE SEQUENCE [LARGE SCALE GENOMIC DNA]</scope>
    <source>
        <strain evidence="1">OAR_USU_Benz2616</strain>
    </source>
</reference>